<sequence>MATTYVVDASVAIKYFITETYTPEVRVLVAQMYSGSHQLHIPEFCLIECVNVLWTNVRFRGLPQTDAEQMIVEMLALPFQIVSVTSLLSRALQIGLMHQLAIYDSLYNASC</sequence>
<dbReference type="PANTHER" id="PTHR35901">
    <property type="entry name" value="RIBONUCLEASE VAPC3"/>
    <property type="match status" value="1"/>
</dbReference>
<reference evidence="2" key="1">
    <citation type="submission" date="2019-10" db="EMBL/GenBank/DDBJ databases">
        <title>Draft genome sequece of Microseira wollei NIES-4236.</title>
        <authorList>
            <person name="Yamaguchi H."/>
            <person name="Suzuki S."/>
            <person name="Kawachi M."/>
        </authorList>
    </citation>
    <scope>NUCLEOTIDE SEQUENCE</scope>
    <source>
        <strain evidence="2">NIES-4236</strain>
    </source>
</reference>
<dbReference type="SUPFAM" id="SSF88723">
    <property type="entry name" value="PIN domain-like"/>
    <property type="match status" value="1"/>
</dbReference>
<organism evidence="2 3">
    <name type="scientific">Microseira wollei NIES-4236</name>
    <dbReference type="NCBI Taxonomy" id="2530354"/>
    <lineage>
        <taxon>Bacteria</taxon>
        <taxon>Bacillati</taxon>
        <taxon>Cyanobacteriota</taxon>
        <taxon>Cyanophyceae</taxon>
        <taxon>Oscillatoriophycideae</taxon>
        <taxon>Aerosakkonematales</taxon>
        <taxon>Aerosakkonemataceae</taxon>
        <taxon>Microseira</taxon>
    </lineage>
</organism>
<evidence type="ECO:0000256" key="1">
    <source>
        <dbReference type="ARBA" id="ARBA00022842"/>
    </source>
</evidence>
<dbReference type="EMBL" id="BLAY01000092">
    <property type="protein sequence ID" value="GET40510.1"/>
    <property type="molecule type" value="Genomic_DNA"/>
</dbReference>
<keyword evidence="3" id="KW-1185">Reference proteome</keyword>
<comment type="caution">
    <text evidence="2">The sequence shown here is derived from an EMBL/GenBank/DDBJ whole genome shotgun (WGS) entry which is preliminary data.</text>
</comment>
<dbReference type="InterPro" id="IPR044153">
    <property type="entry name" value="PIN_Pae0151-like"/>
</dbReference>
<evidence type="ECO:0000313" key="2">
    <source>
        <dbReference type="EMBL" id="GET40510.1"/>
    </source>
</evidence>
<dbReference type="AlphaFoldDB" id="A0AAV3XK18"/>
<accession>A0AAV3XK18</accession>
<dbReference type="RefSeq" id="WP_226586375.1">
    <property type="nucleotide sequence ID" value="NZ_BLAY01000092.1"/>
</dbReference>
<evidence type="ECO:0000313" key="3">
    <source>
        <dbReference type="Proteomes" id="UP001050975"/>
    </source>
</evidence>
<keyword evidence="1" id="KW-0460">Magnesium</keyword>
<name>A0AAV3XK18_9CYAN</name>
<proteinExistence type="predicted"/>
<gene>
    <name evidence="2" type="ORF">MiSe_53190</name>
</gene>
<dbReference type="CDD" id="cd09873">
    <property type="entry name" value="PIN_Pae0151-like"/>
    <property type="match status" value="1"/>
</dbReference>
<protein>
    <submittedName>
        <fullName evidence="2">PilT protein domain-containing protein</fullName>
    </submittedName>
</protein>
<dbReference type="InterPro" id="IPR051619">
    <property type="entry name" value="TypeII_TA_RNase_PINc/VapC"/>
</dbReference>
<dbReference type="Proteomes" id="UP001050975">
    <property type="component" value="Unassembled WGS sequence"/>
</dbReference>
<dbReference type="PANTHER" id="PTHR35901:SF1">
    <property type="entry name" value="EXONUCLEASE VAPC9"/>
    <property type="match status" value="1"/>
</dbReference>
<dbReference type="InterPro" id="IPR029060">
    <property type="entry name" value="PIN-like_dom_sf"/>
</dbReference>
<dbReference type="Gene3D" id="3.40.50.1010">
    <property type="entry name" value="5'-nuclease"/>
    <property type="match status" value="1"/>
</dbReference>